<comment type="caution">
    <text evidence="4">The sequence shown here is derived from an EMBL/GenBank/DDBJ whole genome shotgun (WGS) entry which is preliminary data.</text>
</comment>
<sequence>MYVVGLNTYGGPDVLRLMQLPDPHPGLGQVRIRVRAAGVNPVDVMVREGSYAQQFAQAQPPFVPGMDIAGTIDEVGEDIDPSCGITIGQDVVGVVDNYGSYGGYSQYVCLPAASVIPVPGGATFPAAASFLMNALTARSALDTLGLPPDSTLLVTGAAGAVGTYTVALAAAEGLRVVAIAAKEDARLLRSTGAIEIIERGHDVAARVRHAFPEGVDAVVDAALLYKQIAPTVRDNGTLIYLRQGNDTGLDRGIRAVFVRVRQRVTDHAAIVRLGQQASDGLLPMRVAATFPAVAAAAAHRRLAEGGLRGRIILDFDELHKH</sequence>
<dbReference type="SMART" id="SM00829">
    <property type="entry name" value="PKS_ER"/>
    <property type="match status" value="1"/>
</dbReference>
<keyword evidence="7" id="KW-1185">Reference proteome</keyword>
<dbReference type="GO" id="GO:0070402">
    <property type="term" value="F:NADPH binding"/>
    <property type="evidence" value="ECO:0007669"/>
    <property type="project" value="TreeGrafter"/>
</dbReference>
<dbReference type="eggNOG" id="COG0604">
    <property type="taxonomic scope" value="Bacteria"/>
</dbReference>
<dbReference type="Gene3D" id="3.90.180.10">
    <property type="entry name" value="Medium-chain alcohol dehydrogenases, catalytic domain"/>
    <property type="match status" value="1"/>
</dbReference>
<evidence type="ECO:0000256" key="2">
    <source>
        <dbReference type="ARBA" id="ARBA00023002"/>
    </source>
</evidence>
<dbReference type="AlphaFoldDB" id="Z9JM15"/>
<reference evidence="4 6" key="1">
    <citation type="journal article" date="2014" name="Genome Announc.">
        <title>Draft Genome Sequence of Xylella fastidiosa Pear Leaf Scorch Strain in Taiwan.</title>
        <authorList>
            <person name="Su C.C."/>
            <person name="Deng W.L."/>
            <person name="Jan F.J."/>
            <person name="Chang C.J."/>
            <person name="Huang H."/>
            <person name="Chen J."/>
        </authorList>
    </citation>
    <scope>NUCLEOTIDE SEQUENCE [LARGE SCALE GENOMIC DNA]</scope>
    <source>
        <strain evidence="4 6">PLS229</strain>
    </source>
</reference>
<dbReference type="Pfam" id="PF08240">
    <property type="entry name" value="ADH_N"/>
    <property type="match status" value="1"/>
</dbReference>
<evidence type="ECO:0000256" key="1">
    <source>
        <dbReference type="ARBA" id="ARBA00022857"/>
    </source>
</evidence>
<keyword evidence="1" id="KW-0521">NADP</keyword>
<dbReference type="InterPro" id="IPR011032">
    <property type="entry name" value="GroES-like_sf"/>
</dbReference>
<accession>Z9JM15</accession>
<proteinExistence type="predicted"/>
<dbReference type="Pfam" id="PF13602">
    <property type="entry name" value="ADH_zinc_N_2"/>
    <property type="match status" value="1"/>
</dbReference>
<dbReference type="InterPro" id="IPR013154">
    <property type="entry name" value="ADH-like_N"/>
</dbReference>
<dbReference type="Proteomes" id="UP001430701">
    <property type="component" value="Unassembled WGS sequence"/>
</dbReference>
<dbReference type="InterPro" id="IPR020843">
    <property type="entry name" value="ER"/>
</dbReference>
<dbReference type="PATRIC" id="fig|1444770.3.peg.452"/>
<dbReference type="RefSeq" id="WP_038270221.1">
    <property type="nucleotide sequence ID" value="NZ_CP053627.1"/>
</dbReference>
<feature type="domain" description="Enoyl reductase (ER)" evidence="3">
    <location>
        <begin position="10"/>
        <end position="313"/>
    </location>
</feature>
<dbReference type="PANTHER" id="PTHR48106">
    <property type="entry name" value="QUINONE OXIDOREDUCTASE PIG3-RELATED"/>
    <property type="match status" value="1"/>
</dbReference>
<dbReference type="Proteomes" id="UP000020406">
    <property type="component" value="Unassembled WGS sequence"/>
</dbReference>
<organism evidence="4 6">
    <name type="scientific">Xylella taiwanensis</name>
    <dbReference type="NCBI Taxonomy" id="1444770"/>
    <lineage>
        <taxon>Bacteria</taxon>
        <taxon>Pseudomonadati</taxon>
        <taxon>Pseudomonadota</taxon>
        <taxon>Gammaproteobacteria</taxon>
        <taxon>Lysobacterales</taxon>
        <taxon>Lysobacteraceae</taxon>
        <taxon>Xylella</taxon>
    </lineage>
</organism>
<dbReference type="Gene3D" id="3.40.50.720">
    <property type="entry name" value="NAD(P)-binding Rossmann-like Domain"/>
    <property type="match status" value="1"/>
</dbReference>
<dbReference type="GeneID" id="68900563"/>
<dbReference type="STRING" id="1444770.AF72_01860"/>
<dbReference type="InterPro" id="IPR036291">
    <property type="entry name" value="NAD(P)-bd_dom_sf"/>
</dbReference>
<dbReference type="SUPFAM" id="SSF51735">
    <property type="entry name" value="NAD(P)-binding Rossmann-fold domains"/>
    <property type="match status" value="1"/>
</dbReference>
<evidence type="ECO:0000313" key="5">
    <source>
        <dbReference type="EMBL" id="MCD8473671.1"/>
    </source>
</evidence>
<dbReference type="SUPFAM" id="SSF50129">
    <property type="entry name" value="GroES-like"/>
    <property type="match status" value="1"/>
</dbReference>
<evidence type="ECO:0000259" key="3">
    <source>
        <dbReference type="SMART" id="SM00829"/>
    </source>
</evidence>
<dbReference type="PANTHER" id="PTHR48106:SF18">
    <property type="entry name" value="QUINONE OXIDOREDUCTASE PIG3"/>
    <property type="match status" value="1"/>
</dbReference>
<dbReference type="KEGG" id="xtw:AB672_04580"/>
<dbReference type="EMBL" id="JAJPPU010000002">
    <property type="protein sequence ID" value="MCD8473671.1"/>
    <property type="molecule type" value="Genomic_DNA"/>
</dbReference>
<evidence type="ECO:0000313" key="7">
    <source>
        <dbReference type="Proteomes" id="UP001430701"/>
    </source>
</evidence>
<dbReference type="GO" id="GO:0016651">
    <property type="term" value="F:oxidoreductase activity, acting on NAD(P)H"/>
    <property type="evidence" value="ECO:0007669"/>
    <property type="project" value="TreeGrafter"/>
</dbReference>
<keyword evidence="2" id="KW-0560">Oxidoreductase</keyword>
<evidence type="ECO:0000313" key="6">
    <source>
        <dbReference type="Proteomes" id="UP000020406"/>
    </source>
</evidence>
<dbReference type="CDD" id="cd05289">
    <property type="entry name" value="MDR_like_2"/>
    <property type="match status" value="1"/>
</dbReference>
<evidence type="ECO:0000313" key="4">
    <source>
        <dbReference type="EMBL" id="EWS79204.1"/>
    </source>
</evidence>
<dbReference type="OrthoDB" id="9785812at2"/>
<gene>
    <name evidence="4" type="ORF">AF72_01860</name>
    <name evidence="5" type="ORF">LPH55_09440</name>
</gene>
<dbReference type="EMBL" id="JDSQ01000002">
    <property type="protein sequence ID" value="EWS79204.1"/>
    <property type="molecule type" value="Genomic_DNA"/>
</dbReference>
<name>Z9JM15_9GAMM</name>
<protein>
    <submittedName>
        <fullName evidence="5">NADP-dependent oxidoreductase</fullName>
    </submittedName>
    <submittedName>
        <fullName evidence="4">Zn-dependent oxidoreductase</fullName>
    </submittedName>
</protein>
<reference evidence="5" key="2">
    <citation type="submission" date="2021-11" db="EMBL/GenBank/DDBJ databases">
        <title>Genome sequence of Xylella taiwanensis PLS432.</title>
        <authorList>
            <person name="Weng L.-W."/>
            <person name="Su C.-C."/>
            <person name="Tsai C.-W."/>
            <person name="Kuo C.-H."/>
        </authorList>
    </citation>
    <scope>NUCLEOTIDE SEQUENCE</scope>
    <source>
        <strain evidence="5">PLS432</strain>
    </source>
</reference>